<evidence type="ECO:0000313" key="5">
    <source>
        <dbReference type="EMBL" id="CAB4194133.1"/>
    </source>
</evidence>
<evidence type="ECO:0000313" key="3">
    <source>
        <dbReference type="EMBL" id="CAB4173739.1"/>
    </source>
</evidence>
<gene>
    <name evidence="4" type="ORF">UFOVP1140_15</name>
    <name evidence="5" type="ORF">UFOVP1258_24</name>
    <name evidence="6" type="ORF">UFOVP1500_17</name>
    <name evidence="7" type="ORF">UFOVP1588_4</name>
    <name evidence="2" type="ORF">UFOVP544_17</name>
    <name evidence="3" type="ORF">UFOVP976_11</name>
</gene>
<reference evidence="4" key="1">
    <citation type="submission" date="2020-05" db="EMBL/GenBank/DDBJ databases">
        <authorList>
            <person name="Chiriac C."/>
            <person name="Salcher M."/>
            <person name="Ghai R."/>
            <person name="Kavagutti S V."/>
        </authorList>
    </citation>
    <scope>NUCLEOTIDE SEQUENCE</scope>
</reference>
<organism evidence="4">
    <name type="scientific">uncultured Caudovirales phage</name>
    <dbReference type="NCBI Taxonomy" id="2100421"/>
    <lineage>
        <taxon>Viruses</taxon>
        <taxon>Duplodnaviria</taxon>
        <taxon>Heunggongvirae</taxon>
        <taxon>Uroviricota</taxon>
        <taxon>Caudoviricetes</taxon>
        <taxon>Peduoviridae</taxon>
        <taxon>Maltschvirus</taxon>
        <taxon>Maltschvirus maltsch</taxon>
    </lineage>
</organism>
<protein>
    <submittedName>
        <fullName evidence="4">Uncharacterized protein</fullName>
    </submittedName>
</protein>
<name>A0A6J5R2X4_9CAUD</name>
<evidence type="ECO:0000313" key="2">
    <source>
        <dbReference type="EMBL" id="CAB4149922.1"/>
    </source>
</evidence>
<evidence type="ECO:0000313" key="4">
    <source>
        <dbReference type="EMBL" id="CAB4185944.1"/>
    </source>
</evidence>
<sequence>MKPKLSKSLIALREAIDDSFPSRSRVSDGTLGDSKHQKRGSKSDHNPDAQGWVRAFDCTARLDDNPETMSDLVNQLRQVAKRDGRLSYIIYQGKICSPILNWKWRNYKGASPHNHHAHFSFKKSADMDTRSFHIIPLLGANT</sequence>
<proteinExistence type="predicted"/>
<feature type="region of interest" description="Disordered" evidence="1">
    <location>
        <begin position="21"/>
        <end position="50"/>
    </location>
</feature>
<dbReference type="EMBL" id="LR797084">
    <property type="protein sequence ID" value="CAB4185944.1"/>
    <property type="molecule type" value="Genomic_DNA"/>
</dbReference>
<accession>A0A6J5R2X4</accession>
<dbReference type="EMBL" id="LR796914">
    <property type="protein sequence ID" value="CAB4173739.1"/>
    <property type="molecule type" value="Genomic_DNA"/>
</dbReference>
<dbReference type="EMBL" id="LR796532">
    <property type="protein sequence ID" value="CAB4149922.1"/>
    <property type="molecule type" value="Genomic_DNA"/>
</dbReference>
<dbReference type="EMBL" id="LR797449">
    <property type="protein sequence ID" value="CAB4217243.1"/>
    <property type="molecule type" value="Genomic_DNA"/>
</dbReference>
<evidence type="ECO:0000313" key="6">
    <source>
        <dbReference type="EMBL" id="CAB4217243.1"/>
    </source>
</evidence>
<evidence type="ECO:0000313" key="7">
    <source>
        <dbReference type="EMBL" id="CAB5230890.1"/>
    </source>
</evidence>
<dbReference type="EMBL" id="LR798424">
    <property type="protein sequence ID" value="CAB5230890.1"/>
    <property type="molecule type" value="Genomic_DNA"/>
</dbReference>
<evidence type="ECO:0000256" key="1">
    <source>
        <dbReference type="SAM" id="MobiDB-lite"/>
    </source>
</evidence>
<dbReference type="EMBL" id="LR797205">
    <property type="protein sequence ID" value="CAB4194133.1"/>
    <property type="molecule type" value="Genomic_DNA"/>
</dbReference>